<dbReference type="RefSeq" id="WP_239675497.1">
    <property type="nucleotide sequence ID" value="NZ_CP070499.1"/>
</dbReference>
<proteinExistence type="predicted"/>
<dbReference type="Proteomes" id="UP000662857">
    <property type="component" value="Chromosome"/>
</dbReference>
<evidence type="ECO:0000313" key="1">
    <source>
        <dbReference type="EMBL" id="QSB13415.1"/>
    </source>
</evidence>
<name>A0A895YAU8_9ACTN</name>
<accession>A0A895YAU8</accession>
<keyword evidence="2" id="KW-1185">Reference proteome</keyword>
<gene>
    <name evidence="1" type="ORF">JQS43_17575</name>
</gene>
<evidence type="ECO:0000313" key="2">
    <source>
        <dbReference type="Proteomes" id="UP000662857"/>
    </source>
</evidence>
<dbReference type="AlphaFoldDB" id="A0A895YAU8"/>
<protein>
    <submittedName>
        <fullName evidence="1">Uncharacterized protein</fullName>
    </submittedName>
</protein>
<dbReference type="KEGG" id="nhy:JQS43_17575"/>
<reference evidence="1" key="1">
    <citation type="submission" date="2021-02" db="EMBL/GenBank/DDBJ databases">
        <title>Natrosporangium hydrolyticum gen. nov., sp. nov, a haloalkaliphilic actinobacterium from a soda solonchak soil.</title>
        <authorList>
            <person name="Sorokin D.Y."/>
            <person name="Khijniak T.V."/>
            <person name="Zakharycheva A.P."/>
            <person name="Boueva O.V."/>
            <person name="Ariskina E.V."/>
            <person name="Hahnke R.L."/>
            <person name="Bunk B."/>
            <person name="Sproer C."/>
            <person name="Schumann P."/>
            <person name="Evtushenko L.I."/>
            <person name="Kublanov I.V."/>
        </authorList>
    </citation>
    <scope>NUCLEOTIDE SEQUENCE</scope>
    <source>
        <strain evidence="1">DSM 106523</strain>
    </source>
</reference>
<dbReference type="EMBL" id="CP070499">
    <property type="protein sequence ID" value="QSB13415.1"/>
    <property type="molecule type" value="Genomic_DNA"/>
</dbReference>
<organism evidence="1 2">
    <name type="scientific">Natronosporangium hydrolyticum</name>
    <dbReference type="NCBI Taxonomy" id="2811111"/>
    <lineage>
        <taxon>Bacteria</taxon>
        <taxon>Bacillati</taxon>
        <taxon>Actinomycetota</taxon>
        <taxon>Actinomycetes</taxon>
        <taxon>Micromonosporales</taxon>
        <taxon>Micromonosporaceae</taxon>
        <taxon>Natronosporangium</taxon>
    </lineage>
</organism>
<sequence>MKIPRGWVKVGAALLSAGALGGVALVAGFSAWPRTEVVAQTQVTPQPAPVEGAGPAEVVLHRRWSFFGLRERYTLFAGRSVVIDTRPLTLCGTTYPVADPGEPATIEAAVAGPAGYDVSFGSGEVVTVPEEAMTHCR</sequence>